<gene>
    <name evidence="4" type="primary">PARPA_06274.1 scaffold 21360</name>
</gene>
<evidence type="ECO:0000259" key="3">
    <source>
        <dbReference type="PROSITE" id="PS50158"/>
    </source>
</evidence>
<sequence>MAIIQQSLSSDSVLFSFQKYLFSDRFDAYKEIQRQISSDVEFRPLSLYDDRADGSLLIEAKFSDMDHASQAIQEGVSIQGVVYRALSTMKKAKLGELMHVQFTLLPLQAKQYKRQGFIEGQISMIIDTSVGYQVGQGKWQEAKALSRMLCLSKFDCFVPATYKGAPPICHFCHQSGHILSCCPQQLVKRRCFGCDQPGHIVRFCPPEAKQAVVLDLEEVEEQKETEAVGQEETVKEIPSGNDSEQEQLEENPLDNELARAAPQGSRYSKFAPDSESLSMKVDPPTKKERNDLKRERDIVHQNMLDTKEKLASLRQEAYLESSETTADN</sequence>
<dbReference type="InterPro" id="IPR036875">
    <property type="entry name" value="Znf_CCHC_sf"/>
</dbReference>
<dbReference type="PROSITE" id="PS50158">
    <property type="entry name" value="ZF_CCHC"/>
    <property type="match status" value="1"/>
</dbReference>
<dbReference type="OrthoDB" id="422005at2759"/>
<feature type="compositionally biased region" description="Acidic residues" evidence="2">
    <location>
        <begin position="243"/>
        <end position="253"/>
    </location>
</feature>
<dbReference type="SMART" id="SM00343">
    <property type="entry name" value="ZnF_C2HC"/>
    <property type="match status" value="2"/>
</dbReference>
<dbReference type="InterPro" id="IPR001878">
    <property type="entry name" value="Znf_CCHC"/>
</dbReference>
<evidence type="ECO:0000313" key="4">
    <source>
        <dbReference type="EMBL" id="CEP12339.1"/>
    </source>
</evidence>
<organism evidence="4 5">
    <name type="scientific">Parasitella parasitica</name>
    <dbReference type="NCBI Taxonomy" id="35722"/>
    <lineage>
        <taxon>Eukaryota</taxon>
        <taxon>Fungi</taxon>
        <taxon>Fungi incertae sedis</taxon>
        <taxon>Mucoromycota</taxon>
        <taxon>Mucoromycotina</taxon>
        <taxon>Mucoromycetes</taxon>
        <taxon>Mucorales</taxon>
        <taxon>Mucorineae</taxon>
        <taxon>Mucoraceae</taxon>
        <taxon>Parasitella</taxon>
    </lineage>
</organism>
<dbReference type="SUPFAM" id="SSF57756">
    <property type="entry name" value="Retrovirus zinc finger-like domains"/>
    <property type="match status" value="1"/>
</dbReference>
<feature type="domain" description="CCHC-type" evidence="3">
    <location>
        <begin position="189"/>
        <end position="205"/>
    </location>
</feature>
<keyword evidence="5" id="KW-1185">Reference proteome</keyword>
<proteinExistence type="predicted"/>
<feature type="region of interest" description="Disordered" evidence="2">
    <location>
        <begin position="221"/>
        <end position="299"/>
    </location>
</feature>
<dbReference type="GO" id="GO:0003676">
    <property type="term" value="F:nucleic acid binding"/>
    <property type="evidence" value="ECO:0007669"/>
    <property type="project" value="InterPro"/>
</dbReference>
<accession>A0A0B7NBH7</accession>
<evidence type="ECO:0000313" key="5">
    <source>
        <dbReference type="Proteomes" id="UP000054107"/>
    </source>
</evidence>
<keyword evidence="1" id="KW-0862">Zinc</keyword>
<dbReference type="EMBL" id="LN727601">
    <property type="protein sequence ID" value="CEP12339.1"/>
    <property type="molecule type" value="Genomic_DNA"/>
</dbReference>
<dbReference type="AlphaFoldDB" id="A0A0B7NBH7"/>
<evidence type="ECO:0000256" key="1">
    <source>
        <dbReference type="PROSITE-ProRule" id="PRU00047"/>
    </source>
</evidence>
<keyword evidence="1" id="KW-0479">Metal-binding</keyword>
<name>A0A0B7NBH7_9FUNG</name>
<evidence type="ECO:0000256" key="2">
    <source>
        <dbReference type="SAM" id="MobiDB-lite"/>
    </source>
</evidence>
<feature type="compositionally biased region" description="Basic and acidic residues" evidence="2">
    <location>
        <begin position="283"/>
        <end position="299"/>
    </location>
</feature>
<dbReference type="Proteomes" id="UP000054107">
    <property type="component" value="Unassembled WGS sequence"/>
</dbReference>
<reference evidence="4 5" key="1">
    <citation type="submission" date="2014-09" db="EMBL/GenBank/DDBJ databases">
        <authorList>
            <person name="Ellenberger Sabrina"/>
        </authorList>
    </citation>
    <scope>NUCLEOTIDE SEQUENCE [LARGE SCALE GENOMIC DNA]</scope>
    <source>
        <strain evidence="4 5">CBS 412.66</strain>
    </source>
</reference>
<protein>
    <recommendedName>
        <fullName evidence="3">CCHC-type domain-containing protein</fullName>
    </recommendedName>
</protein>
<dbReference type="Gene3D" id="4.10.60.10">
    <property type="entry name" value="Zinc finger, CCHC-type"/>
    <property type="match status" value="1"/>
</dbReference>
<keyword evidence="1" id="KW-0863">Zinc-finger</keyword>
<dbReference type="GO" id="GO:0008270">
    <property type="term" value="F:zinc ion binding"/>
    <property type="evidence" value="ECO:0007669"/>
    <property type="project" value="UniProtKB-KW"/>
</dbReference>